<evidence type="ECO:0000313" key="4">
    <source>
        <dbReference type="EMBL" id="ARC38854.1"/>
    </source>
</evidence>
<dbReference type="InterPro" id="IPR002525">
    <property type="entry name" value="Transp_IS110-like_N"/>
</dbReference>
<dbReference type="PANTHER" id="PTHR33055">
    <property type="entry name" value="TRANSPOSASE FOR INSERTION SEQUENCE ELEMENT IS1111A"/>
    <property type="match status" value="1"/>
</dbReference>
<feature type="domain" description="Transposase IS110-like N-terminal" evidence="2">
    <location>
        <begin position="6"/>
        <end position="148"/>
    </location>
</feature>
<dbReference type="InterPro" id="IPR047650">
    <property type="entry name" value="Transpos_IS110"/>
</dbReference>
<proteinExistence type="predicted"/>
<organism evidence="4 5">
    <name type="scientific">Paracoccus yeei</name>
    <dbReference type="NCBI Taxonomy" id="147645"/>
    <lineage>
        <taxon>Bacteria</taxon>
        <taxon>Pseudomonadati</taxon>
        <taxon>Pseudomonadota</taxon>
        <taxon>Alphaproteobacteria</taxon>
        <taxon>Rhodobacterales</taxon>
        <taxon>Paracoccaceae</taxon>
        <taxon>Paracoccus</taxon>
    </lineage>
</organism>
<dbReference type="PANTHER" id="PTHR33055:SF13">
    <property type="entry name" value="TRANSPOSASE"/>
    <property type="match status" value="1"/>
</dbReference>
<feature type="domain" description="Transposase IS116/IS110/IS902 C-terminal" evidence="3">
    <location>
        <begin position="190"/>
        <end position="272"/>
    </location>
</feature>
<dbReference type="Proteomes" id="UP000191257">
    <property type="component" value="Plasmid unnamed4"/>
</dbReference>
<dbReference type="GO" id="GO:0004803">
    <property type="term" value="F:transposase activity"/>
    <property type="evidence" value="ECO:0007669"/>
    <property type="project" value="InterPro"/>
</dbReference>
<dbReference type="Pfam" id="PF02371">
    <property type="entry name" value="Transposase_20"/>
    <property type="match status" value="1"/>
</dbReference>
<keyword evidence="5" id="KW-1185">Reference proteome</keyword>
<keyword evidence="4" id="KW-0614">Plasmid</keyword>
<protein>
    <submittedName>
        <fullName evidence="4">IS110 family transposase</fullName>
    </submittedName>
</protein>
<dbReference type="RefSeq" id="WP_080623128.1">
    <property type="nucleotide sequence ID" value="NZ_CAWMZI010000005.1"/>
</dbReference>
<geneLocation type="plasmid" evidence="4 5">
    <name>unnamed4</name>
</geneLocation>
<dbReference type="GO" id="GO:0006313">
    <property type="term" value="P:DNA transposition"/>
    <property type="evidence" value="ECO:0007669"/>
    <property type="project" value="InterPro"/>
</dbReference>
<dbReference type="AlphaFoldDB" id="A0A1V0GYA9"/>
<evidence type="ECO:0000259" key="3">
    <source>
        <dbReference type="Pfam" id="PF02371"/>
    </source>
</evidence>
<gene>
    <name evidence="4" type="ORF">A6J80_21365</name>
</gene>
<name>A0A1V0GYA9_9RHOB</name>
<dbReference type="GO" id="GO:0003677">
    <property type="term" value="F:DNA binding"/>
    <property type="evidence" value="ECO:0007669"/>
    <property type="project" value="InterPro"/>
</dbReference>
<accession>A0A1V0GYA9</accession>
<dbReference type="Pfam" id="PF01548">
    <property type="entry name" value="DEDD_Tnp_IS110"/>
    <property type="match status" value="1"/>
</dbReference>
<reference evidence="4" key="1">
    <citation type="submission" date="2017-12" db="EMBL/GenBank/DDBJ databases">
        <title>FDA dAtabase for Regulatory Grade micrObial Sequences (FDA-ARGOS): Supporting development and validation of Infectious Disease Dx tests.</title>
        <authorList>
            <person name="Campos J."/>
            <person name="Goldberg B."/>
            <person name="Tallon L."/>
            <person name="Sadzewicz L."/>
            <person name="Sengamalay N."/>
            <person name="Ott S."/>
            <person name="Godinez A."/>
            <person name="Nagaraj S."/>
            <person name="Vyas G."/>
            <person name="Aluvathingal J."/>
            <person name="Nadendla S."/>
            <person name="Geyer C."/>
            <person name="Nandy P."/>
            <person name="Hobson J."/>
            <person name="Sichtig H."/>
        </authorList>
    </citation>
    <scope>NUCLEOTIDE SEQUENCE</scope>
    <source>
        <strain evidence="4">FDAARGOS_252</strain>
        <plasmid evidence="4">unnamed4</plasmid>
    </source>
</reference>
<sequence>MGDETVGVDISKLHFDVYSYPGGGSGRFQNTDKGRKSLLKWLKSRQSVMVVFEPTGPYHKALEADLHKAGVALAKVNPLHARRFAEATGCLNKTDRVDAAILARMAAVLQIKAQPERPENLTGLTELLSARRGLMKERTANLNRQKNLVHPLLKRQCSARIRQIEGQVQMIERELRAAVAADAALTQKFEILISIPGISATTAYTLLAELPELGELTSAQAGSLAGLAPMHRESGNWKGQSRIRGGRAVLRQSLYMPALVATRFNPDLRVVYKRLVDAGKPAKIAITAVMRKLVILANTLVASGRIWELRPMK</sequence>
<dbReference type="EMBL" id="CP020444">
    <property type="protein sequence ID" value="ARC38854.1"/>
    <property type="molecule type" value="Genomic_DNA"/>
</dbReference>
<evidence type="ECO:0000259" key="2">
    <source>
        <dbReference type="Pfam" id="PF01548"/>
    </source>
</evidence>
<feature type="coiled-coil region" evidence="1">
    <location>
        <begin position="154"/>
        <end position="181"/>
    </location>
</feature>
<evidence type="ECO:0000313" key="5">
    <source>
        <dbReference type="Proteomes" id="UP000191257"/>
    </source>
</evidence>
<dbReference type="KEGG" id="pye:A6J80_21365"/>
<keyword evidence="1" id="KW-0175">Coiled coil</keyword>
<dbReference type="NCBIfam" id="NF033542">
    <property type="entry name" value="transpos_IS110"/>
    <property type="match status" value="1"/>
</dbReference>
<evidence type="ECO:0000256" key="1">
    <source>
        <dbReference type="SAM" id="Coils"/>
    </source>
</evidence>
<dbReference type="InterPro" id="IPR003346">
    <property type="entry name" value="Transposase_20"/>
</dbReference>